<reference evidence="2 3" key="1">
    <citation type="submission" date="2018-06" db="EMBL/GenBank/DDBJ databases">
        <title>Genomic Encyclopedia of Type Strains, Phase IV (KMG-IV): sequencing the most valuable type-strain genomes for metagenomic binning, comparative biology and taxonomic classification.</title>
        <authorList>
            <person name="Goeker M."/>
        </authorList>
    </citation>
    <scope>NUCLEOTIDE SEQUENCE [LARGE SCALE GENOMIC DNA]</scope>
    <source>
        <strain evidence="2 3">DSM 18048</strain>
    </source>
</reference>
<dbReference type="RefSeq" id="WP_110888764.1">
    <property type="nucleotide sequence ID" value="NZ_QJSX01000025.1"/>
</dbReference>
<dbReference type="EMBL" id="QJSX01000025">
    <property type="protein sequence ID" value="PYE49003.1"/>
    <property type="molecule type" value="Genomic_DNA"/>
</dbReference>
<dbReference type="InterPro" id="IPR024185">
    <property type="entry name" value="FTHF_cligase-like_sf"/>
</dbReference>
<dbReference type="InterPro" id="IPR003741">
    <property type="entry name" value="LUD_dom"/>
</dbReference>
<evidence type="ECO:0000259" key="1">
    <source>
        <dbReference type="Pfam" id="PF02589"/>
    </source>
</evidence>
<dbReference type="SUPFAM" id="SSF100950">
    <property type="entry name" value="NagB/RpiA/CoA transferase-like"/>
    <property type="match status" value="1"/>
</dbReference>
<organism evidence="2 3">
    <name type="scientific">Deinococcus yavapaiensis KR-236</name>
    <dbReference type="NCBI Taxonomy" id="694435"/>
    <lineage>
        <taxon>Bacteria</taxon>
        <taxon>Thermotogati</taxon>
        <taxon>Deinococcota</taxon>
        <taxon>Deinococci</taxon>
        <taxon>Deinococcales</taxon>
        <taxon>Deinococcaceae</taxon>
        <taxon>Deinococcus</taxon>
    </lineage>
</organism>
<dbReference type="PANTHER" id="PTHR43682">
    <property type="entry name" value="LACTATE UTILIZATION PROTEIN C"/>
    <property type="match status" value="1"/>
</dbReference>
<dbReference type="Proteomes" id="UP000248326">
    <property type="component" value="Unassembled WGS sequence"/>
</dbReference>
<evidence type="ECO:0000313" key="2">
    <source>
        <dbReference type="EMBL" id="PYE49003.1"/>
    </source>
</evidence>
<keyword evidence="3" id="KW-1185">Reference proteome</keyword>
<gene>
    <name evidence="2" type="ORF">DES52_12520</name>
</gene>
<dbReference type="OrthoDB" id="9794157at2"/>
<dbReference type="PANTHER" id="PTHR43682:SF1">
    <property type="entry name" value="LACTATE UTILIZATION PROTEIN C"/>
    <property type="match status" value="1"/>
</dbReference>
<name>A0A318RZ78_9DEIO</name>
<accession>A0A318RZ78</accession>
<evidence type="ECO:0000313" key="3">
    <source>
        <dbReference type="Proteomes" id="UP000248326"/>
    </source>
</evidence>
<comment type="caution">
    <text evidence="2">The sequence shown here is derived from an EMBL/GenBank/DDBJ whole genome shotgun (WGS) entry which is preliminary data.</text>
</comment>
<feature type="domain" description="LUD" evidence="1">
    <location>
        <begin position="102"/>
        <end position="206"/>
    </location>
</feature>
<dbReference type="Gene3D" id="3.40.50.10420">
    <property type="entry name" value="NagB/RpiA/CoA transferase-like"/>
    <property type="match status" value="1"/>
</dbReference>
<dbReference type="InterPro" id="IPR037171">
    <property type="entry name" value="NagB/RpiA_transferase-like"/>
</dbReference>
<sequence>MSAEAKLDILTRIARARATPTSLDRRAVSPSERAQTDVVEQFAHFAEEYRATVVHASRLNVGDVVETLLRRRNHVRVVTPPDFPAEFLPKGVHVRCDEDLDTEVLDTMQAVLTTCAVAVAETGTVALDHGPGQGRRALTLVPDHHVCVIRVSQVVDSVPEAVACLRGSVLTGRPLTWISGPSATSDIELSRVEGVHGPRILDLVLVQEA</sequence>
<proteinExistence type="predicted"/>
<protein>
    <submittedName>
        <fullName evidence="2">L-lactate dehydrogenase complex protein LldG</fullName>
    </submittedName>
</protein>
<dbReference type="AlphaFoldDB" id="A0A318RZ78"/>
<dbReference type="Pfam" id="PF02589">
    <property type="entry name" value="LUD_dom"/>
    <property type="match status" value="1"/>
</dbReference>